<evidence type="ECO:0000256" key="2">
    <source>
        <dbReference type="ARBA" id="ARBA00005911"/>
    </source>
</evidence>
<sequence length="93" mass="11021">MHQDESLIVALSDSVNRVEKEQVRLESELDFFRAQQRELEEMLIPLEESLQQEMNNMPHDTKRDHTYQLAENIDSQMRQLADESTTSKRSSRE</sequence>
<keyword evidence="9" id="KW-0175">Coiled coil</keyword>
<feature type="compositionally biased region" description="Polar residues" evidence="10">
    <location>
        <begin position="73"/>
        <end position="93"/>
    </location>
</feature>
<dbReference type="InterPro" id="IPR007758">
    <property type="entry name" value="Nucleoporin_NSP1_C"/>
</dbReference>
<reference evidence="12 13" key="1">
    <citation type="submission" date="2022-05" db="EMBL/GenBank/DDBJ databases">
        <title>A multi-omics perspective on studying reproductive biology in Daphnia sinensis.</title>
        <authorList>
            <person name="Jia J."/>
        </authorList>
    </citation>
    <scope>NUCLEOTIDE SEQUENCE [LARGE SCALE GENOMIC DNA]</scope>
    <source>
        <strain evidence="12 13">WSL</strain>
    </source>
</reference>
<dbReference type="PANTHER" id="PTHR12084:SF0">
    <property type="entry name" value="NUCLEAR PORE GLYCOPROTEIN P62"/>
    <property type="match status" value="1"/>
</dbReference>
<accession>A0AAD5KZS6</accession>
<keyword evidence="3" id="KW-0813">Transport</keyword>
<dbReference type="GO" id="GO:0044613">
    <property type="term" value="C:nuclear pore central transport channel"/>
    <property type="evidence" value="ECO:0007669"/>
    <property type="project" value="TreeGrafter"/>
</dbReference>
<name>A0AAD5KZS6_9CRUS</name>
<dbReference type="Gene3D" id="1.20.5.170">
    <property type="match status" value="1"/>
</dbReference>
<dbReference type="GO" id="GO:0017056">
    <property type="term" value="F:structural constituent of nuclear pore"/>
    <property type="evidence" value="ECO:0007669"/>
    <property type="project" value="InterPro"/>
</dbReference>
<evidence type="ECO:0000259" key="11">
    <source>
        <dbReference type="Pfam" id="PF05064"/>
    </source>
</evidence>
<comment type="similarity">
    <text evidence="2">Belongs to the nucleoporin NSP1/NUP62 family.</text>
</comment>
<keyword evidence="5" id="KW-0653">Protein transport</keyword>
<evidence type="ECO:0000256" key="4">
    <source>
        <dbReference type="ARBA" id="ARBA00022816"/>
    </source>
</evidence>
<evidence type="ECO:0000256" key="3">
    <source>
        <dbReference type="ARBA" id="ARBA00022448"/>
    </source>
</evidence>
<dbReference type="InterPro" id="IPR026010">
    <property type="entry name" value="NSP1/NUP62"/>
</dbReference>
<dbReference type="GO" id="GO:0051028">
    <property type="term" value="P:mRNA transport"/>
    <property type="evidence" value="ECO:0007669"/>
    <property type="project" value="UniProtKB-KW"/>
</dbReference>
<dbReference type="GO" id="GO:0006405">
    <property type="term" value="P:RNA export from nucleus"/>
    <property type="evidence" value="ECO:0007669"/>
    <property type="project" value="TreeGrafter"/>
</dbReference>
<evidence type="ECO:0000313" key="13">
    <source>
        <dbReference type="Proteomes" id="UP000820818"/>
    </source>
</evidence>
<dbReference type="AlphaFoldDB" id="A0AAD5KZS6"/>
<comment type="caution">
    <text evidence="12">The sequence shown here is derived from an EMBL/GenBank/DDBJ whole genome shotgun (WGS) entry which is preliminary data.</text>
</comment>
<dbReference type="GO" id="GO:0006606">
    <property type="term" value="P:protein import into nucleus"/>
    <property type="evidence" value="ECO:0007669"/>
    <property type="project" value="TreeGrafter"/>
</dbReference>
<feature type="coiled-coil region" evidence="9">
    <location>
        <begin position="8"/>
        <end position="42"/>
    </location>
</feature>
<evidence type="ECO:0000313" key="12">
    <source>
        <dbReference type="EMBL" id="KAI9562297.1"/>
    </source>
</evidence>
<keyword evidence="13" id="KW-1185">Reference proteome</keyword>
<evidence type="ECO:0000256" key="10">
    <source>
        <dbReference type="SAM" id="MobiDB-lite"/>
    </source>
</evidence>
<dbReference type="PANTHER" id="PTHR12084">
    <property type="entry name" value="NUCLEAR PORE GLYCOPROTEIN P62-RELATED"/>
    <property type="match status" value="1"/>
</dbReference>
<dbReference type="EMBL" id="WJBH02000003">
    <property type="protein sequence ID" value="KAI9562297.1"/>
    <property type="molecule type" value="Genomic_DNA"/>
</dbReference>
<keyword evidence="8" id="KW-0539">Nucleus</keyword>
<dbReference type="Proteomes" id="UP000820818">
    <property type="component" value="Linkage Group LG3"/>
</dbReference>
<comment type="subcellular location">
    <subcellularLocation>
        <location evidence="1">Nucleus</location>
        <location evidence="1">Nuclear pore complex</location>
    </subcellularLocation>
</comment>
<evidence type="ECO:0000256" key="1">
    <source>
        <dbReference type="ARBA" id="ARBA00004567"/>
    </source>
</evidence>
<evidence type="ECO:0000256" key="5">
    <source>
        <dbReference type="ARBA" id="ARBA00022927"/>
    </source>
</evidence>
<organism evidence="12 13">
    <name type="scientific">Daphnia sinensis</name>
    <dbReference type="NCBI Taxonomy" id="1820382"/>
    <lineage>
        <taxon>Eukaryota</taxon>
        <taxon>Metazoa</taxon>
        <taxon>Ecdysozoa</taxon>
        <taxon>Arthropoda</taxon>
        <taxon>Crustacea</taxon>
        <taxon>Branchiopoda</taxon>
        <taxon>Diplostraca</taxon>
        <taxon>Cladocera</taxon>
        <taxon>Anomopoda</taxon>
        <taxon>Daphniidae</taxon>
        <taxon>Daphnia</taxon>
        <taxon>Daphnia similis group</taxon>
    </lineage>
</organism>
<feature type="domain" description="Nucleoporin NSP1-like C-terminal" evidence="11">
    <location>
        <begin position="7"/>
        <end position="59"/>
    </location>
</feature>
<feature type="region of interest" description="Disordered" evidence="10">
    <location>
        <begin position="72"/>
        <end position="93"/>
    </location>
</feature>
<gene>
    <name evidence="12" type="ORF">GHT06_013262</name>
</gene>
<evidence type="ECO:0000256" key="7">
    <source>
        <dbReference type="ARBA" id="ARBA00023132"/>
    </source>
</evidence>
<evidence type="ECO:0000256" key="6">
    <source>
        <dbReference type="ARBA" id="ARBA00023010"/>
    </source>
</evidence>
<dbReference type="GO" id="GO:0005543">
    <property type="term" value="F:phospholipid binding"/>
    <property type="evidence" value="ECO:0007669"/>
    <property type="project" value="TreeGrafter"/>
</dbReference>
<evidence type="ECO:0000256" key="9">
    <source>
        <dbReference type="SAM" id="Coils"/>
    </source>
</evidence>
<keyword evidence="6" id="KW-0811">Translocation</keyword>
<dbReference type="Pfam" id="PF05064">
    <property type="entry name" value="Nsp1_C"/>
    <property type="match status" value="1"/>
</dbReference>
<proteinExistence type="inferred from homology"/>
<evidence type="ECO:0000256" key="8">
    <source>
        <dbReference type="ARBA" id="ARBA00023242"/>
    </source>
</evidence>
<keyword evidence="7" id="KW-0906">Nuclear pore complex</keyword>
<keyword evidence="4" id="KW-0509">mRNA transport</keyword>
<protein>
    <recommendedName>
        <fullName evidence="11">Nucleoporin NSP1-like C-terminal domain-containing protein</fullName>
    </recommendedName>
</protein>